<evidence type="ECO:0008006" key="3">
    <source>
        <dbReference type="Google" id="ProtNLM"/>
    </source>
</evidence>
<keyword evidence="2" id="KW-1185">Reference proteome</keyword>
<proteinExistence type="predicted"/>
<comment type="caution">
    <text evidence="1">The sequence shown here is derived from an EMBL/GenBank/DDBJ whole genome shotgun (WGS) entry which is preliminary data.</text>
</comment>
<dbReference type="Proteomes" id="UP001595909">
    <property type="component" value="Unassembled WGS sequence"/>
</dbReference>
<evidence type="ECO:0000313" key="1">
    <source>
        <dbReference type="EMBL" id="MFC4835369.1"/>
    </source>
</evidence>
<dbReference type="InterPro" id="IPR036513">
    <property type="entry name" value="STAS_dom_sf"/>
</dbReference>
<organism evidence="1 2">
    <name type="scientific">Actinomycetospora chibensis</name>
    <dbReference type="NCBI Taxonomy" id="663606"/>
    <lineage>
        <taxon>Bacteria</taxon>
        <taxon>Bacillati</taxon>
        <taxon>Actinomycetota</taxon>
        <taxon>Actinomycetes</taxon>
        <taxon>Pseudonocardiales</taxon>
        <taxon>Pseudonocardiaceae</taxon>
        <taxon>Actinomycetospora</taxon>
    </lineage>
</organism>
<protein>
    <recommendedName>
        <fullName evidence="3">STAS domain-containing protein</fullName>
    </recommendedName>
</protein>
<gene>
    <name evidence="1" type="ORF">ACFPEL_23365</name>
</gene>
<sequence length="108" mass="11369">MTGQVDRAKVTEVSGTVRGLVTVGVRVLTVDLTASWDSAALLPVLARTRAELADDGGSLQVVGVALPEFLAALSDAPLDEVFLVHDAVRGEVSSETRQAISGRRRAAW</sequence>
<reference evidence="2" key="1">
    <citation type="journal article" date="2019" name="Int. J. Syst. Evol. Microbiol.">
        <title>The Global Catalogue of Microorganisms (GCM) 10K type strain sequencing project: providing services to taxonomists for standard genome sequencing and annotation.</title>
        <authorList>
            <consortium name="The Broad Institute Genomics Platform"/>
            <consortium name="The Broad Institute Genome Sequencing Center for Infectious Disease"/>
            <person name="Wu L."/>
            <person name="Ma J."/>
        </authorList>
    </citation>
    <scope>NUCLEOTIDE SEQUENCE [LARGE SCALE GENOMIC DNA]</scope>
    <source>
        <strain evidence="2">CCUG 50347</strain>
    </source>
</reference>
<accession>A0ABV9RME5</accession>
<evidence type="ECO:0000313" key="2">
    <source>
        <dbReference type="Proteomes" id="UP001595909"/>
    </source>
</evidence>
<name>A0ABV9RME5_9PSEU</name>
<dbReference type="EMBL" id="JBHSIM010000049">
    <property type="protein sequence ID" value="MFC4835369.1"/>
    <property type="molecule type" value="Genomic_DNA"/>
</dbReference>
<dbReference type="Gene3D" id="3.30.750.24">
    <property type="entry name" value="STAS domain"/>
    <property type="match status" value="1"/>
</dbReference>